<accession>X1BGY0</accession>
<proteinExistence type="predicted"/>
<evidence type="ECO:0000313" key="1">
    <source>
        <dbReference type="EMBL" id="GAG80442.1"/>
    </source>
</evidence>
<protein>
    <submittedName>
        <fullName evidence="1">Uncharacterized protein</fullName>
    </submittedName>
</protein>
<reference evidence="1" key="1">
    <citation type="journal article" date="2014" name="Front. Microbiol.">
        <title>High frequency of phylogenetically diverse reductive dehalogenase-homologous genes in deep subseafloor sedimentary metagenomes.</title>
        <authorList>
            <person name="Kawai M."/>
            <person name="Futagami T."/>
            <person name="Toyoda A."/>
            <person name="Takaki Y."/>
            <person name="Nishi S."/>
            <person name="Hori S."/>
            <person name="Arai W."/>
            <person name="Tsubouchi T."/>
            <person name="Morono Y."/>
            <person name="Uchiyama I."/>
            <person name="Ito T."/>
            <person name="Fujiyama A."/>
            <person name="Inagaki F."/>
            <person name="Takami H."/>
        </authorList>
    </citation>
    <scope>NUCLEOTIDE SEQUENCE</scope>
    <source>
        <strain evidence="1">Expedition CK06-06</strain>
    </source>
</reference>
<organism evidence="1">
    <name type="scientific">marine sediment metagenome</name>
    <dbReference type="NCBI Taxonomy" id="412755"/>
    <lineage>
        <taxon>unclassified sequences</taxon>
        <taxon>metagenomes</taxon>
        <taxon>ecological metagenomes</taxon>
    </lineage>
</organism>
<dbReference type="AlphaFoldDB" id="X1BGY0"/>
<sequence>MSLYDLEKLRDKLGFDLLNSTYECPTCDRNGEIVKHRANSKIGRSHRNYVLLLLKDTKNQIIRLKKEMYLVDDMNLVKPFPHIFCEGCMLNGCYQWNDLIILCCSEFGGMIFKIFEVPTLNCCMFP</sequence>
<dbReference type="EMBL" id="BART01009750">
    <property type="protein sequence ID" value="GAG80442.1"/>
    <property type="molecule type" value="Genomic_DNA"/>
</dbReference>
<name>X1BGY0_9ZZZZ</name>
<gene>
    <name evidence="1" type="ORF">S01H4_21501</name>
</gene>
<comment type="caution">
    <text evidence="1">The sequence shown here is derived from an EMBL/GenBank/DDBJ whole genome shotgun (WGS) entry which is preliminary data.</text>
</comment>